<dbReference type="OrthoDB" id="9802683at2"/>
<dbReference type="AlphaFoldDB" id="A0A7X1NM58"/>
<dbReference type="Gene3D" id="2.130.10.10">
    <property type="entry name" value="YVTN repeat-like/Quinoprotein amine dehydrogenase"/>
    <property type="match status" value="1"/>
</dbReference>
<organism evidence="2 3">
    <name type="scientific">Arthrobacter bussei</name>
    <dbReference type="NCBI Taxonomy" id="2594179"/>
    <lineage>
        <taxon>Bacteria</taxon>
        <taxon>Bacillati</taxon>
        <taxon>Actinomycetota</taxon>
        <taxon>Actinomycetes</taxon>
        <taxon>Micrococcales</taxon>
        <taxon>Micrococcaceae</taxon>
        <taxon>Arthrobacter</taxon>
    </lineage>
</organism>
<keyword evidence="1" id="KW-0732">Signal</keyword>
<dbReference type="InterPro" id="IPR011047">
    <property type="entry name" value="Quinoprotein_ADH-like_sf"/>
</dbReference>
<feature type="chain" id="PRO_5031464001" evidence="1">
    <location>
        <begin position="22"/>
        <end position="466"/>
    </location>
</feature>
<dbReference type="Proteomes" id="UP000326464">
    <property type="component" value="Unassembled WGS sequence"/>
</dbReference>
<keyword evidence="3" id="KW-1185">Reference proteome</keyword>
<evidence type="ECO:0000256" key="1">
    <source>
        <dbReference type="SAM" id="SignalP"/>
    </source>
</evidence>
<dbReference type="SUPFAM" id="SSF50998">
    <property type="entry name" value="Quinoprotein alcohol dehydrogenase-like"/>
    <property type="match status" value="1"/>
</dbReference>
<evidence type="ECO:0000313" key="3">
    <source>
        <dbReference type="Proteomes" id="UP000326464"/>
    </source>
</evidence>
<sequence length="466" mass="47357">MAAGTVLAVVATVITGPVASADTAPDPVTAANPPTVSADPLPTVQVDGVVWQQVIVGNTVYVAGNFSTARPAGAAPGTNTVPRNHILAYDLTTGVLRQSFAPSLNAQARTITASPDGSRIYVGGAFTAVNGTPAYRVAALDPTTGAMISSFRPAPNSRVETIVATADAVYLGGWFSAVGSSPRAKLAAVDAGTGALRGWNPSAAGGDVTAMVISPDRTKIVVGGSFTTLNGSSNPGYGLGAVDATSGALRPWSVNGLIRNGGPNAAITGLSADAANVYGTGYVFGSGGNFEGTFSANWADGSLRWVEDCHGDTYGVSPVGEAIYTVGHAHYCGNIGGFPETNPRSWQRALAFSRSATGTVARNGSGSYFNFQGNPAPSILTWFPRLDAGTFTGQSQGPWTVTGNADYVVLGGEFPRVNGKAQQGLVRFAVRSIAPNTSGPVVTDASASPTLTSPAAGRVTVRWTAN</sequence>
<reference evidence="3" key="1">
    <citation type="submission" date="2019-07" db="EMBL/GenBank/DDBJ databases">
        <title>Arthrobacter KR32 sp. nov., isolated from mountain cheese made of cows milk.</title>
        <authorList>
            <person name="Flegler A."/>
        </authorList>
    </citation>
    <scope>NUCLEOTIDE SEQUENCE [LARGE SCALE GENOMIC DNA]</scope>
    <source>
        <strain evidence="3">KR32</strain>
    </source>
</reference>
<protein>
    <submittedName>
        <fullName evidence="2">Uncharacterized protein</fullName>
    </submittedName>
</protein>
<gene>
    <name evidence="2" type="ORF">FNH21_01080</name>
</gene>
<proteinExistence type="predicted"/>
<dbReference type="EMBL" id="VJXX01000001">
    <property type="protein sequence ID" value="MPY09332.1"/>
    <property type="molecule type" value="Genomic_DNA"/>
</dbReference>
<dbReference type="InterPro" id="IPR015943">
    <property type="entry name" value="WD40/YVTN_repeat-like_dom_sf"/>
</dbReference>
<name>A0A7X1NM58_9MICC</name>
<feature type="signal peptide" evidence="1">
    <location>
        <begin position="1"/>
        <end position="21"/>
    </location>
</feature>
<evidence type="ECO:0000313" key="2">
    <source>
        <dbReference type="EMBL" id="MPY09332.1"/>
    </source>
</evidence>
<comment type="caution">
    <text evidence="2">The sequence shown here is derived from an EMBL/GenBank/DDBJ whole genome shotgun (WGS) entry which is preliminary data.</text>
</comment>
<accession>A0A7X1NM58</accession>